<name>A0ABW8M2U7_9ACTN</name>
<comment type="caution">
    <text evidence="1">The sequence shown here is derived from an EMBL/GenBank/DDBJ whole genome shotgun (WGS) entry which is preliminary data.</text>
</comment>
<keyword evidence="2" id="KW-1185">Reference proteome</keyword>
<gene>
    <name evidence="1" type="ORF">ACI2L5_47665</name>
</gene>
<organism evidence="1 2">
    <name type="scientific">Streptomyces milbemycinicus</name>
    <dbReference type="NCBI Taxonomy" id="476552"/>
    <lineage>
        <taxon>Bacteria</taxon>
        <taxon>Bacillati</taxon>
        <taxon>Actinomycetota</taxon>
        <taxon>Actinomycetes</taxon>
        <taxon>Kitasatosporales</taxon>
        <taxon>Streptomycetaceae</taxon>
        <taxon>Streptomyces</taxon>
    </lineage>
</organism>
<protein>
    <submittedName>
        <fullName evidence="1">Uncharacterized protein</fullName>
    </submittedName>
</protein>
<accession>A0ABW8M2U7</accession>
<dbReference type="Proteomes" id="UP001620295">
    <property type="component" value="Unassembled WGS sequence"/>
</dbReference>
<proteinExistence type="predicted"/>
<reference evidence="1 2" key="1">
    <citation type="submission" date="2024-11" db="EMBL/GenBank/DDBJ databases">
        <title>The Natural Products Discovery Center: Release of the First 8490 Sequenced Strains for Exploring Actinobacteria Biosynthetic Diversity.</title>
        <authorList>
            <person name="Kalkreuter E."/>
            <person name="Kautsar S.A."/>
            <person name="Yang D."/>
            <person name="Bader C.D."/>
            <person name="Teijaro C.N."/>
            <person name="Fluegel L."/>
            <person name="Davis C.M."/>
            <person name="Simpson J.R."/>
            <person name="Lauterbach L."/>
            <person name="Steele A.D."/>
            <person name="Gui C."/>
            <person name="Meng S."/>
            <person name="Li G."/>
            <person name="Viehrig K."/>
            <person name="Ye F."/>
            <person name="Su P."/>
            <person name="Kiefer A.F."/>
            <person name="Nichols A."/>
            <person name="Cepeda A.J."/>
            <person name="Yan W."/>
            <person name="Fan B."/>
            <person name="Jiang Y."/>
            <person name="Adhikari A."/>
            <person name="Zheng C.-J."/>
            <person name="Schuster L."/>
            <person name="Cowan T.M."/>
            <person name="Smanski M.J."/>
            <person name="Chevrette M.G."/>
            <person name="De Carvalho L.P.S."/>
            <person name="Shen B."/>
        </authorList>
    </citation>
    <scope>NUCLEOTIDE SEQUENCE [LARGE SCALE GENOMIC DNA]</scope>
    <source>
        <strain evidence="1 2">NPDC020863</strain>
    </source>
</reference>
<sequence>MPPDAHDVRTVRAALPGQPYAEVAYADFVPSETVVQQICAQLHAVFGLDFRPRALSYQQYVIAALRGEAVAWSLTTSVPG</sequence>
<dbReference type="EMBL" id="JBJDQH010000027">
    <property type="protein sequence ID" value="MFK4272508.1"/>
    <property type="molecule type" value="Genomic_DNA"/>
</dbReference>
<evidence type="ECO:0000313" key="2">
    <source>
        <dbReference type="Proteomes" id="UP001620295"/>
    </source>
</evidence>
<evidence type="ECO:0000313" key="1">
    <source>
        <dbReference type="EMBL" id="MFK4272508.1"/>
    </source>
</evidence>
<dbReference type="RefSeq" id="WP_404748807.1">
    <property type="nucleotide sequence ID" value="NZ_JBJDQH010000027.1"/>
</dbReference>